<dbReference type="PROSITE" id="PS51737">
    <property type="entry name" value="RECOMBINASE_DNA_BIND"/>
    <property type="match status" value="1"/>
</dbReference>
<name>X0UNS0_9ZZZZ</name>
<dbReference type="Gene3D" id="3.90.1750.20">
    <property type="entry name" value="Putative Large Serine Recombinase, Chain B, Domain 2"/>
    <property type="match status" value="1"/>
</dbReference>
<dbReference type="InterPro" id="IPR025827">
    <property type="entry name" value="Zn_ribbon_recom_dom"/>
</dbReference>
<organism evidence="2">
    <name type="scientific">marine sediment metagenome</name>
    <dbReference type="NCBI Taxonomy" id="412755"/>
    <lineage>
        <taxon>unclassified sequences</taxon>
        <taxon>metagenomes</taxon>
        <taxon>ecological metagenomes</taxon>
    </lineage>
</organism>
<evidence type="ECO:0000259" key="1">
    <source>
        <dbReference type="PROSITE" id="PS51737"/>
    </source>
</evidence>
<dbReference type="PANTHER" id="PTHR30461:SF23">
    <property type="entry name" value="DNA RECOMBINASE-RELATED"/>
    <property type="match status" value="1"/>
</dbReference>
<dbReference type="InterPro" id="IPR038109">
    <property type="entry name" value="DNA_bind_recomb_sf"/>
</dbReference>
<sequence length="285" mass="33182">CRIRPWIEAKGIQRLLFLSDCRENGVEPIVCQGTPFVSEPEGQLIEMALALGKERAVRRAQSGAKQGLEDRVRLKGLPPTMKAPYGYQWKDSMLVPNQNYDNACLLWEMALKWFKIRHIGKELYRMGIASPKGKSTWQPSSIITILNNPAYAGRIAVLRYERVEPKQRRKDTYGKTTARMKPKKDWQYLENLVEEPIITWEQYMAVQERLELNRKYASRNAKRNYLLRGLIECQLCHRHYYGVKRTDQKPAYVCSNAWAQVYGKKCQAKSISCHVIEEEVKSKIR</sequence>
<dbReference type="GO" id="GO:0000150">
    <property type="term" value="F:DNA strand exchange activity"/>
    <property type="evidence" value="ECO:0007669"/>
    <property type="project" value="InterPro"/>
</dbReference>
<dbReference type="Pfam" id="PF07508">
    <property type="entry name" value="Recombinase"/>
    <property type="match status" value="1"/>
</dbReference>
<comment type="caution">
    <text evidence="2">The sequence shown here is derived from an EMBL/GenBank/DDBJ whole genome shotgun (WGS) entry which is preliminary data.</text>
</comment>
<accession>X0UNS0</accession>
<dbReference type="InterPro" id="IPR011109">
    <property type="entry name" value="DNA_bind_recombinase_dom"/>
</dbReference>
<evidence type="ECO:0000313" key="2">
    <source>
        <dbReference type="EMBL" id="GAF90140.1"/>
    </source>
</evidence>
<feature type="non-terminal residue" evidence="2">
    <location>
        <position position="285"/>
    </location>
</feature>
<dbReference type="PANTHER" id="PTHR30461">
    <property type="entry name" value="DNA-INVERTASE FROM LAMBDOID PROPHAGE"/>
    <property type="match status" value="1"/>
</dbReference>
<proteinExistence type="predicted"/>
<dbReference type="AlphaFoldDB" id="X0UNS0"/>
<reference evidence="2" key="1">
    <citation type="journal article" date="2014" name="Front. Microbiol.">
        <title>High frequency of phylogenetically diverse reductive dehalogenase-homologous genes in deep subseafloor sedimentary metagenomes.</title>
        <authorList>
            <person name="Kawai M."/>
            <person name="Futagami T."/>
            <person name="Toyoda A."/>
            <person name="Takaki Y."/>
            <person name="Nishi S."/>
            <person name="Hori S."/>
            <person name="Arai W."/>
            <person name="Tsubouchi T."/>
            <person name="Morono Y."/>
            <person name="Uchiyama I."/>
            <person name="Ito T."/>
            <person name="Fujiyama A."/>
            <person name="Inagaki F."/>
            <person name="Takami H."/>
        </authorList>
    </citation>
    <scope>NUCLEOTIDE SEQUENCE</scope>
    <source>
        <strain evidence="2">Expedition CK06-06</strain>
    </source>
</reference>
<protein>
    <recommendedName>
        <fullName evidence="1">Recombinase domain-containing protein</fullName>
    </recommendedName>
</protein>
<dbReference type="InterPro" id="IPR050639">
    <property type="entry name" value="SSR_resolvase"/>
</dbReference>
<dbReference type="EMBL" id="BARS01015410">
    <property type="protein sequence ID" value="GAF90140.1"/>
    <property type="molecule type" value="Genomic_DNA"/>
</dbReference>
<feature type="domain" description="Recombinase" evidence="1">
    <location>
        <begin position="84"/>
        <end position="216"/>
    </location>
</feature>
<feature type="non-terminal residue" evidence="2">
    <location>
        <position position="1"/>
    </location>
</feature>
<dbReference type="Pfam" id="PF13408">
    <property type="entry name" value="Zn_ribbon_recom"/>
    <property type="match status" value="1"/>
</dbReference>
<gene>
    <name evidence="2" type="ORF">S01H1_25501</name>
</gene>
<dbReference type="GO" id="GO:0003677">
    <property type="term" value="F:DNA binding"/>
    <property type="evidence" value="ECO:0007669"/>
    <property type="project" value="InterPro"/>
</dbReference>